<dbReference type="SUPFAM" id="SSF141673">
    <property type="entry name" value="MOSC N-terminal domain-like"/>
    <property type="match status" value="1"/>
</dbReference>
<dbReference type="GO" id="GO:0003824">
    <property type="term" value="F:catalytic activity"/>
    <property type="evidence" value="ECO:0007669"/>
    <property type="project" value="InterPro"/>
</dbReference>
<dbReference type="GO" id="GO:0030151">
    <property type="term" value="F:molybdenum ion binding"/>
    <property type="evidence" value="ECO:0007669"/>
    <property type="project" value="InterPro"/>
</dbReference>
<dbReference type="EMBL" id="JADFFL010000007">
    <property type="protein sequence ID" value="MBE9663613.1"/>
    <property type="molecule type" value="Genomic_DNA"/>
</dbReference>
<comment type="caution">
    <text evidence="2">The sequence shown here is derived from an EMBL/GenBank/DDBJ whole genome shotgun (WGS) entry which is preliminary data.</text>
</comment>
<reference evidence="2" key="1">
    <citation type="submission" date="2020-10" db="EMBL/GenBank/DDBJ databases">
        <title>Mucilaginibacter mali sp. nov., isolated from rhizosphere soil of apple orchard.</title>
        <authorList>
            <person name="Lee J.-S."/>
            <person name="Kim H.S."/>
            <person name="Kim J.-S."/>
        </authorList>
    </citation>
    <scope>NUCLEOTIDE SEQUENCE</scope>
    <source>
        <strain evidence="2">KCTC 22746</strain>
    </source>
</reference>
<dbReference type="InterPro" id="IPR005303">
    <property type="entry name" value="MOCOS_middle"/>
</dbReference>
<dbReference type="InterPro" id="IPR011037">
    <property type="entry name" value="Pyrv_Knase-like_insert_dom_sf"/>
</dbReference>
<dbReference type="SUPFAM" id="SSF50800">
    <property type="entry name" value="PK beta-barrel domain-like"/>
    <property type="match status" value="1"/>
</dbReference>
<dbReference type="Pfam" id="PF03473">
    <property type="entry name" value="MOSC"/>
    <property type="match status" value="1"/>
</dbReference>
<dbReference type="InterPro" id="IPR005302">
    <property type="entry name" value="MoCF_Sase_C"/>
</dbReference>
<name>A0A929L015_9SPHI</name>
<dbReference type="PANTHER" id="PTHR14237:SF19">
    <property type="entry name" value="MITOCHONDRIAL AMIDOXIME REDUCING COMPONENT 1"/>
    <property type="match status" value="1"/>
</dbReference>
<evidence type="ECO:0000313" key="3">
    <source>
        <dbReference type="Proteomes" id="UP000622475"/>
    </source>
</evidence>
<dbReference type="PROSITE" id="PS51340">
    <property type="entry name" value="MOSC"/>
    <property type="match status" value="1"/>
</dbReference>
<organism evidence="2 3">
    <name type="scientific">Mucilaginibacter myungsuensis</name>
    <dbReference type="NCBI Taxonomy" id="649104"/>
    <lineage>
        <taxon>Bacteria</taxon>
        <taxon>Pseudomonadati</taxon>
        <taxon>Bacteroidota</taxon>
        <taxon>Sphingobacteriia</taxon>
        <taxon>Sphingobacteriales</taxon>
        <taxon>Sphingobacteriaceae</taxon>
        <taxon>Mucilaginibacter</taxon>
    </lineage>
</organism>
<keyword evidence="3" id="KW-1185">Reference proteome</keyword>
<dbReference type="GO" id="GO:0030170">
    <property type="term" value="F:pyridoxal phosphate binding"/>
    <property type="evidence" value="ECO:0007669"/>
    <property type="project" value="InterPro"/>
</dbReference>
<dbReference type="AlphaFoldDB" id="A0A929L015"/>
<gene>
    <name evidence="2" type="ORF">IRJ16_17120</name>
</gene>
<accession>A0A929L015</accession>
<dbReference type="RefSeq" id="WP_194112852.1">
    <property type="nucleotide sequence ID" value="NZ_JADFFL010000007.1"/>
</dbReference>
<dbReference type="Pfam" id="PF03476">
    <property type="entry name" value="MOSC_N"/>
    <property type="match status" value="1"/>
</dbReference>
<protein>
    <submittedName>
        <fullName evidence="2">MOSC N-terminal beta barrel domain-containing protein</fullName>
    </submittedName>
</protein>
<sequence>MLTISSLFIYPIKSLGGISLTSSQITSRGLLYDRRWMLINDDNKFISQREYPQMALCKTELVPDGIKVVFKHNDDILIPFDAPAIGRAEVTIWDDTCTADIVCLEAAEWFSKVLGVNCRLVYMPEDSRRPVDPEYAPDDKINSFSDGYPCLLIGEASLTDLSERCGEIILMDRFRPNIVFTGGAPYAEDEMAHFKINNIDFYGVKICARCPIPGIDQETAARTKEPLKTLARYRKKNNKIYMGQNLIHTGEGTLNIGDVLHILSTKPATVFNEEVGEVR</sequence>
<proteinExistence type="predicted"/>
<feature type="domain" description="MOSC" evidence="1">
    <location>
        <begin position="118"/>
        <end position="263"/>
    </location>
</feature>
<evidence type="ECO:0000259" key="1">
    <source>
        <dbReference type="PROSITE" id="PS51340"/>
    </source>
</evidence>
<dbReference type="Proteomes" id="UP000622475">
    <property type="component" value="Unassembled WGS sequence"/>
</dbReference>
<dbReference type="PANTHER" id="PTHR14237">
    <property type="entry name" value="MOLYBDOPTERIN COFACTOR SULFURASE MOSC"/>
    <property type="match status" value="1"/>
</dbReference>
<evidence type="ECO:0000313" key="2">
    <source>
        <dbReference type="EMBL" id="MBE9663613.1"/>
    </source>
</evidence>